<evidence type="ECO:0000313" key="1">
    <source>
        <dbReference type="EMBL" id="KAK8854352.1"/>
    </source>
</evidence>
<comment type="caution">
    <text evidence="1">The sequence shown here is derived from an EMBL/GenBank/DDBJ whole genome shotgun (WGS) entry which is preliminary data.</text>
</comment>
<accession>A0ABR2HYD7</accession>
<gene>
    <name evidence="1" type="ORF">M9Y10_016912</name>
</gene>
<reference evidence="1 2" key="1">
    <citation type="submission" date="2024-04" db="EMBL/GenBank/DDBJ databases">
        <title>Tritrichomonas musculus Genome.</title>
        <authorList>
            <person name="Alves-Ferreira E."/>
            <person name="Grigg M."/>
            <person name="Lorenzi H."/>
            <person name="Galac M."/>
        </authorList>
    </citation>
    <scope>NUCLEOTIDE SEQUENCE [LARGE SCALE GENOMIC DNA]</scope>
    <source>
        <strain evidence="1 2">EAF2021</strain>
    </source>
</reference>
<name>A0ABR2HYD7_9EUKA</name>
<dbReference type="Proteomes" id="UP001470230">
    <property type="component" value="Unassembled WGS sequence"/>
</dbReference>
<keyword evidence="2" id="KW-1185">Reference proteome</keyword>
<evidence type="ECO:0000313" key="2">
    <source>
        <dbReference type="Proteomes" id="UP001470230"/>
    </source>
</evidence>
<proteinExistence type="predicted"/>
<protein>
    <submittedName>
        <fullName evidence="1">Uncharacterized protein</fullName>
    </submittedName>
</protein>
<organism evidence="1 2">
    <name type="scientific">Tritrichomonas musculus</name>
    <dbReference type="NCBI Taxonomy" id="1915356"/>
    <lineage>
        <taxon>Eukaryota</taxon>
        <taxon>Metamonada</taxon>
        <taxon>Parabasalia</taxon>
        <taxon>Tritrichomonadida</taxon>
        <taxon>Tritrichomonadidae</taxon>
        <taxon>Tritrichomonas</taxon>
    </lineage>
</organism>
<sequence length="225" mass="26747">MKYKLIYETEFDHHMCYRISIENEEVYDLLATILIKGDVIEIKNSKKKIFVSNIEYDNTAMIKINGFETDCYPESFEGFEDQKMNSYAISGKCEIEIYRFRFFEGDSGRIEKQIEIYKKSKEKSKICSDVSIQNRSFEILNQYIQHKPKLVIYGGKSFQYLEEGALKVFMITYDIYLKQENKWKDILRNENHKYKNTNIVVINENSVYYDEFERYGGIIGVISND</sequence>
<dbReference type="EMBL" id="JAPFFF010000021">
    <property type="protein sequence ID" value="KAK8854352.1"/>
    <property type="molecule type" value="Genomic_DNA"/>
</dbReference>